<sequence>MVLRDEREKGRERFYTVKEKKERGGGGRRPDQHHHCDRYRRPLPATTTATAITTPDLPSTDRHRDHQWRFSPSRLPRRPHTAKEQLKQSERKNRDEFRKMMEEHVVTGVKDSTRYQAVALNTSGSTPKDLIEDIAEELEKQEMKSRGIEEARLQLLQDVSGDFRPGVLTALVGVTGAGKTTLMDVLAGRKTAVIVNRMISILHMSLYMSPLCTLPDCAWLRMSIRKHDRCWNWLENAARDNKKTCIMPQPIHVVAITVNILMMLQTSSSVDADDDEDEDEEETGSEEEEEDRRIRTMIDDKCPVWACA</sequence>
<accession>A0ACC0MEI5</accession>
<evidence type="ECO:0000313" key="2">
    <source>
        <dbReference type="Proteomes" id="UP001062846"/>
    </source>
</evidence>
<proteinExistence type="predicted"/>
<comment type="caution">
    <text evidence="1">The sequence shown here is derived from an EMBL/GenBank/DDBJ whole genome shotgun (WGS) entry which is preliminary data.</text>
</comment>
<dbReference type="EMBL" id="CM046396">
    <property type="protein sequence ID" value="KAI8538723.1"/>
    <property type="molecule type" value="Genomic_DNA"/>
</dbReference>
<keyword evidence="2" id="KW-1185">Reference proteome</keyword>
<name>A0ACC0MEI5_RHOML</name>
<reference evidence="1" key="1">
    <citation type="submission" date="2022-02" db="EMBL/GenBank/DDBJ databases">
        <title>Plant Genome Project.</title>
        <authorList>
            <person name="Zhang R.-G."/>
        </authorList>
    </citation>
    <scope>NUCLEOTIDE SEQUENCE</scope>
    <source>
        <strain evidence="1">AT1</strain>
    </source>
</reference>
<organism evidence="1 2">
    <name type="scientific">Rhododendron molle</name>
    <name type="common">Chinese azalea</name>
    <name type="synonym">Azalea mollis</name>
    <dbReference type="NCBI Taxonomy" id="49168"/>
    <lineage>
        <taxon>Eukaryota</taxon>
        <taxon>Viridiplantae</taxon>
        <taxon>Streptophyta</taxon>
        <taxon>Embryophyta</taxon>
        <taxon>Tracheophyta</taxon>
        <taxon>Spermatophyta</taxon>
        <taxon>Magnoliopsida</taxon>
        <taxon>eudicotyledons</taxon>
        <taxon>Gunneridae</taxon>
        <taxon>Pentapetalae</taxon>
        <taxon>asterids</taxon>
        <taxon>Ericales</taxon>
        <taxon>Ericaceae</taxon>
        <taxon>Ericoideae</taxon>
        <taxon>Rhodoreae</taxon>
        <taxon>Rhododendron</taxon>
    </lineage>
</organism>
<dbReference type="Proteomes" id="UP001062846">
    <property type="component" value="Chromosome 9"/>
</dbReference>
<protein>
    <submittedName>
        <fullName evidence="1">Uncharacterized protein</fullName>
    </submittedName>
</protein>
<gene>
    <name evidence="1" type="ORF">RHMOL_Rhmol09G0126400</name>
</gene>
<evidence type="ECO:0000313" key="1">
    <source>
        <dbReference type="EMBL" id="KAI8538723.1"/>
    </source>
</evidence>